<sequence>MLIEIVPAQEKLPVDRAWSMTVVIKSFKGRKDVDVHLFRPEWDTLEEDVYDWDTVLGDPIHPDMDADMSSARRLVMESFTAEERDMLVAYFQQRYADKLEAVRSCPIDFPVPLGIAALSDLEEGKDIGFVHFDKIPHYSLPFPVRGFFDLSQHAPLVEVAGQ</sequence>
<organism evidence="1">
    <name type="scientific">Fundidesulfovibrio putealis</name>
    <dbReference type="NCBI Taxonomy" id="270496"/>
    <lineage>
        <taxon>Bacteria</taxon>
        <taxon>Pseudomonadati</taxon>
        <taxon>Thermodesulfobacteriota</taxon>
        <taxon>Desulfovibrionia</taxon>
        <taxon>Desulfovibrionales</taxon>
        <taxon>Desulfovibrionaceae</taxon>
        <taxon>Fundidesulfovibrio</taxon>
    </lineage>
</organism>
<protein>
    <submittedName>
        <fullName evidence="1">Uncharacterized protein</fullName>
    </submittedName>
</protein>
<dbReference type="AlphaFoldDB" id="A0A7C4EKN4"/>
<comment type="caution">
    <text evidence="1">The sequence shown here is derived from an EMBL/GenBank/DDBJ whole genome shotgun (WGS) entry which is preliminary data.</text>
</comment>
<dbReference type="EMBL" id="DSRP01000790">
    <property type="protein sequence ID" value="HGG93531.1"/>
    <property type="molecule type" value="Genomic_DNA"/>
</dbReference>
<gene>
    <name evidence="1" type="ORF">ENR59_11365</name>
</gene>
<accession>A0A7C4EKN4</accession>
<reference evidence="1" key="1">
    <citation type="journal article" date="2020" name="mSystems">
        <title>Genome- and Community-Level Interaction Insights into Carbon Utilization and Element Cycling Functions of Hydrothermarchaeota in Hydrothermal Sediment.</title>
        <authorList>
            <person name="Zhou Z."/>
            <person name="Liu Y."/>
            <person name="Xu W."/>
            <person name="Pan J."/>
            <person name="Luo Z.H."/>
            <person name="Li M."/>
        </authorList>
    </citation>
    <scope>NUCLEOTIDE SEQUENCE [LARGE SCALE GENOMIC DNA]</scope>
    <source>
        <strain evidence="1">SpSt-413</strain>
    </source>
</reference>
<evidence type="ECO:0000313" key="1">
    <source>
        <dbReference type="EMBL" id="HGG93531.1"/>
    </source>
</evidence>
<name>A0A7C4EKN4_9BACT</name>
<proteinExistence type="predicted"/>